<accession>A0A4C1ZWW9</accession>
<dbReference type="AlphaFoldDB" id="A0A4C1ZWW9"/>
<dbReference type="EMBL" id="BGZK01002179">
    <property type="protein sequence ID" value="GBP91539.1"/>
    <property type="molecule type" value="Genomic_DNA"/>
</dbReference>
<evidence type="ECO:0000313" key="1">
    <source>
        <dbReference type="EMBL" id="GBP91539.1"/>
    </source>
</evidence>
<evidence type="ECO:0000313" key="2">
    <source>
        <dbReference type="Proteomes" id="UP000299102"/>
    </source>
</evidence>
<dbReference type="Proteomes" id="UP000299102">
    <property type="component" value="Unassembled WGS sequence"/>
</dbReference>
<name>A0A4C1ZWW9_EUMVA</name>
<organism evidence="1 2">
    <name type="scientific">Eumeta variegata</name>
    <name type="common">Bagworm moth</name>
    <name type="synonym">Eumeta japonica</name>
    <dbReference type="NCBI Taxonomy" id="151549"/>
    <lineage>
        <taxon>Eukaryota</taxon>
        <taxon>Metazoa</taxon>
        <taxon>Ecdysozoa</taxon>
        <taxon>Arthropoda</taxon>
        <taxon>Hexapoda</taxon>
        <taxon>Insecta</taxon>
        <taxon>Pterygota</taxon>
        <taxon>Neoptera</taxon>
        <taxon>Endopterygota</taxon>
        <taxon>Lepidoptera</taxon>
        <taxon>Glossata</taxon>
        <taxon>Ditrysia</taxon>
        <taxon>Tineoidea</taxon>
        <taxon>Psychidae</taxon>
        <taxon>Oiketicinae</taxon>
        <taxon>Eumeta</taxon>
    </lineage>
</organism>
<gene>
    <name evidence="1" type="ORF">EVAR_67136_1</name>
</gene>
<proteinExistence type="predicted"/>
<keyword evidence="2" id="KW-1185">Reference proteome</keyword>
<sequence>MSFIKTTSGSAVEAFCSASASADRRRSRHPFCLLRFEMVCRPCDLTFTKARPPLRRAVRRGERARALEKRCTVPTAERTYLEPCGAARDNIVLMLCFLGLSRRRRTCDMVDNYYW</sequence>
<reference evidence="1 2" key="1">
    <citation type="journal article" date="2019" name="Commun. Biol.">
        <title>The bagworm genome reveals a unique fibroin gene that provides high tensile strength.</title>
        <authorList>
            <person name="Kono N."/>
            <person name="Nakamura H."/>
            <person name="Ohtoshi R."/>
            <person name="Tomita M."/>
            <person name="Numata K."/>
            <person name="Arakawa K."/>
        </authorList>
    </citation>
    <scope>NUCLEOTIDE SEQUENCE [LARGE SCALE GENOMIC DNA]</scope>
</reference>
<comment type="caution">
    <text evidence="1">The sequence shown here is derived from an EMBL/GenBank/DDBJ whole genome shotgun (WGS) entry which is preliminary data.</text>
</comment>
<protein>
    <submittedName>
        <fullName evidence="1">Uncharacterized protein</fullName>
    </submittedName>
</protein>